<dbReference type="HOGENOM" id="CLU_171320_0_0_1"/>
<keyword evidence="2" id="KW-0819">tRNA processing</keyword>
<comment type="similarity">
    <text evidence="1">Belongs to the SEN15 family.</text>
</comment>
<dbReference type="KEGG" id="dvi:6625357"/>
<evidence type="ECO:0000313" key="4">
    <source>
        <dbReference type="EMBL" id="EDW61517.2"/>
    </source>
</evidence>
<protein>
    <recommendedName>
        <fullName evidence="3">tRNA-splicing endonuclease subunit Sen15 domain-containing protein</fullName>
    </recommendedName>
</protein>
<evidence type="ECO:0000256" key="2">
    <source>
        <dbReference type="ARBA" id="ARBA00022694"/>
    </source>
</evidence>
<dbReference type="EMBL" id="CH940648">
    <property type="protein sequence ID" value="EDW61517.2"/>
    <property type="molecule type" value="Genomic_DNA"/>
</dbReference>
<reference evidence="4 5" key="1">
    <citation type="journal article" date="2007" name="Nature">
        <title>Evolution of genes and genomes on the Drosophila phylogeny.</title>
        <authorList>
            <consortium name="Drosophila 12 Genomes Consortium"/>
            <person name="Clark A.G."/>
            <person name="Eisen M.B."/>
            <person name="Smith D.R."/>
            <person name="Bergman C.M."/>
            <person name="Oliver B."/>
            <person name="Markow T.A."/>
            <person name="Kaufman T.C."/>
            <person name="Kellis M."/>
            <person name="Gelbart W."/>
            <person name="Iyer V.N."/>
            <person name="Pollard D.A."/>
            <person name="Sackton T.B."/>
            <person name="Larracuente A.M."/>
            <person name="Singh N.D."/>
            <person name="Abad J.P."/>
            <person name="Abt D.N."/>
            <person name="Adryan B."/>
            <person name="Aguade M."/>
            <person name="Akashi H."/>
            <person name="Anderson W.W."/>
            <person name="Aquadro C.F."/>
            <person name="Ardell D.H."/>
            <person name="Arguello R."/>
            <person name="Artieri C.G."/>
            <person name="Barbash D.A."/>
            <person name="Barker D."/>
            <person name="Barsanti P."/>
            <person name="Batterham P."/>
            <person name="Batzoglou S."/>
            <person name="Begun D."/>
            <person name="Bhutkar A."/>
            <person name="Blanco E."/>
            <person name="Bosak S.A."/>
            <person name="Bradley R.K."/>
            <person name="Brand A.D."/>
            <person name="Brent M.R."/>
            <person name="Brooks A.N."/>
            <person name="Brown R.H."/>
            <person name="Butlin R.K."/>
            <person name="Caggese C."/>
            <person name="Calvi B.R."/>
            <person name="Bernardo de Carvalho A."/>
            <person name="Caspi A."/>
            <person name="Castrezana S."/>
            <person name="Celniker S.E."/>
            <person name="Chang J.L."/>
            <person name="Chapple C."/>
            <person name="Chatterji S."/>
            <person name="Chinwalla A."/>
            <person name="Civetta A."/>
            <person name="Clifton S.W."/>
            <person name="Comeron J.M."/>
            <person name="Costello J.C."/>
            <person name="Coyne J.A."/>
            <person name="Daub J."/>
            <person name="David R.G."/>
            <person name="Delcher A.L."/>
            <person name="Delehaunty K."/>
            <person name="Do C.B."/>
            <person name="Ebling H."/>
            <person name="Edwards K."/>
            <person name="Eickbush T."/>
            <person name="Evans J.D."/>
            <person name="Filipski A."/>
            <person name="Findeiss S."/>
            <person name="Freyhult E."/>
            <person name="Fulton L."/>
            <person name="Fulton R."/>
            <person name="Garcia A.C."/>
            <person name="Gardiner A."/>
            <person name="Garfield D.A."/>
            <person name="Garvin B.E."/>
            <person name="Gibson G."/>
            <person name="Gilbert D."/>
            <person name="Gnerre S."/>
            <person name="Godfrey J."/>
            <person name="Good R."/>
            <person name="Gotea V."/>
            <person name="Gravely B."/>
            <person name="Greenberg A.J."/>
            <person name="Griffiths-Jones S."/>
            <person name="Gross S."/>
            <person name="Guigo R."/>
            <person name="Gustafson E.A."/>
            <person name="Haerty W."/>
            <person name="Hahn M.W."/>
            <person name="Halligan D.L."/>
            <person name="Halpern A.L."/>
            <person name="Halter G.M."/>
            <person name="Han M.V."/>
            <person name="Heger A."/>
            <person name="Hillier L."/>
            <person name="Hinrichs A.S."/>
            <person name="Holmes I."/>
            <person name="Hoskins R.A."/>
            <person name="Hubisz M.J."/>
            <person name="Hultmark D."/>
            <person name="Huntley M.A."/>
            <person name="Jaffe D.B."/>
            <person name="Jagadeeshan S."/>
            <person name="Jeck W.R."/>
            <person name="Johnson J."/>
            <person name="Jones C.D."/>
            <person name="Jordan W.C."/>
            <person name="Karpen G.H."/>
            <person name="Kataoka E."/>
            <person name="Keightley P.D."/>
            <person name="Kheradpour P."/>
            <person name="Kirkness E.F."/>
            <person name="Koerich L.B."/>
            <person name="Kristiansen K."/>
            <person name="Kudrna D."/>
            <person name="Kulathinal R.J."/>
            <person name="Kumar S."/>
            <person name="Kwok R."/>
            <person name="Lander E."/>
            <person name="Langley C.H."/>
            <person name="Lapoint R."/>
            <person name="Lazzaro B.P."/>
            <person name="Lee S.J."/>
            <person name="Levesque L."/>
            <person name="Li R."/>
            <person name="Lin C.F."/>
            <person name="Lin M.F."/>
            <person name="Lindblad-Toh K."/>
            <person name="Llopart A."/>
            <person name="Long M."/>
            <person name="Low L."/>
            <person name="Lozovsky E."/>
            <person name="Lu J."/>
            <person name="Luo M."/>
            <person name="Machado C.A."/>
            <person name="Makalowski W."/>
            <person name="Marzo M."/>
            <person name="Matsuda M."/>
            <person name="Matzkin L."/>
            <person name="McAllister B."/>
            <person name="McBride C.S."/>
            <person name="McKernan B."/>
            <person name="McKernan K."/>
            <person name="Mendez-Lago M."/>
            <person name="Minx P."/>
            <person name="Mollenhauer M.U."/>
            <person name="Montooth K."/>
            <person name="Mount S.M."/>
            <person name="Mu X."/>
            <person name="Myers E."/>
            <person name="Negre B."/>
            <person name="Newfeld S."/>
            <person name="Nielsen R."/>
            <person name="Noor M.A."/>
            <person name="O'Grady P."/>
            <person name="Pachter L."/>
            <person name="Papaceit M."/>
            <person name="Parisi M.J."/>
            <person name="Parisi M."/>
            <person name="Parts L."/>
            <person name="Pedersen J.S."/>
            <person name="Pesole G."/>
            <person name="Phillippy A.M."/>
            <person name="Ponting C.P."/>
            <person name="Pop M."/>
            <person name="Porcelli D."/>
            <person name="Powell J.R."/>
            <person name="Prohaska S."/>
            <person name="Pruitt K."/>
            <person name="Puig M."/>
            <person name="Quesneville H."/>
            <person name="Ram K.R."/>
            <person name="Rand D."/>
            <person name="Rasmussen M.D."/>
            <person name="Reed L.K."/>
            <person name="Reenan R."/>
            <person name="Reily A."/>
            <person name="Remington K.A."/>
            <person name="Rieger T.T."/>
            <person name="Ritchie M.G."/>
            <person name="Robin C."/>
            <person name="Rogers Y.H."/>
            <person name="Rohde C."/>
            <person name="Rozas J."/>
            <person name="Rubenfield M.J."/>
            <person name="Ruiz A."/>
            <person name="Russo S."/>
            <person name="Salzberg S.L."/>
            <person name="Sanchez-Gracia A."/>
            <person name="Saranga D.J."/>
            <person name="Sato H."/>
            <person name="Schaeffer S.W."/>
            <person name="Schatz M.C."/>
            <person name="Schlenke T."/>
            <person name="Schwartz R."/>
            <person name="Segarra C."/>
            <person name="Singh R.S."/>
            <person name="Sirot L."/>
            <person name="Sirota M."/>
            <person name="Sisneros N.B."/>
            <person name="Smith C.D."/>
            <person name="Smith T.F."/>
            <person name="Spieth J."/>
            <person name="Stage D.E."/>
            <person name="Stark A."/>
            <person name="Stephan W."/>
            <person name="Strausberg R.L."/>
            <person name="Strempel S."/>
            <person name="Sturgill D."/>
            <person name="Sutton G."/>
            <person name="Sutton G.G."/>
            <person name="Tao W."/>
            <person name="Teichmann S."/>
            <person name="Tobari Y.N."/>
            <person name="Tomimura Y."/>
            <person name="Tsolas J.M."/>
            <person name="Valente V.L."/>
            <person name="Venter E."/>
            <person name="Venter J.C."/>
            <person name="Vicario S."/>
            <person name="Vieira F.G."/>
            <person name="Vilella A.J."/>
            <person name="Villasante A."/>
            <person name="Walenz B."/>
            <person name="Wang J."/>
            <person name="Wasserman M."/>
            <person name="Watts T."/>
            <person name="Wilson D."/>
            <person name="Wilson R.K."/>
            <person name="Wing R.A."/>
            <person name="Wolfner M.F."/>
            <person name="Wong A."/>
            <person name="Wong G.K."/>
            <person name="Wu C.I."/>
            <person name="Wu G."/>
            <person name="Yamamoto D."/>
            <person name="Yang H.P."/>
            <person name="Yang S.P."/>
            <person name="Yorke J.A."/>
            <person name="Yoshida K."/>
            <person name="Zdobnov E."/>
            <person name="Zhang P."/>
            <person name="Zhang Y."/>
            <person name="Zimin A.V."/>
            <person name="Baldwin J."/>
            <person name="Abdouelleil A."/>
            <person name="Abdulkadir J."/>
            <person name="Abebe A."/>
            <person name="Abera B."/>
            <person name="Abreu J."/>
            <person name="Acer S.C."/>
            <person name="Aftuck L."/>
            <person name="Alexander A."/>
            <person name="An P."/>
            <person name="Anderson E."/>
            <person name="Anderson S."/>
            <person name="Arachi H."/>
            <person name="Azer M."/>
            <person name="Bachantsang P."/>
            <person name="Barry A."/>
            <person name="Bayul T."/>
            <person name="Berlin A."/>
            <person name="Bessette D."/>
            <person name="Bloom T."/>
            <person name="Blye J."/>
            <person name="Boguslavskiy L."/>
            <person name="Bonnet C."/>
            <person name="Boukhgalter B."/>
            <person name="Bourzgui I."/>
            <person name="Brown A."/>
            <person name="Cahill P."/>
            <person name="Channer S."/>
            <person name="Cheshatsang Y."/>
            <person name="Chuda L."/>
            <person name="Citroen M."/>
            <person name="Collymore A."/>
            <person name="Cooke P."/>
            <person name="Costello M."/>
            <person name="D'Aco K."/>
            <person name="Daza R."/>
            <person name="De Haan G."/>
            <person name="DeGray S."/>
            <person name="DeMaso C."/>
            <person name="Dhargay N."/>
            <person name="Dooley K."/>
            <person name="Dooley E."/>
            <person name="Doricent M."/>
            <person name="Dorje P."/>
            <person name="Dorjee K."/>
            <person name="Dupes A."/>
            <person name="Elong R."/>
            <person name="Falk J."/>
            <person name="Farina A."/>
            <person name="Faro S."/>
            <person name="Ferguson D."/>
            <person name="Fisher S."/>
            <person name="Foley C.D."/>
            <person name="Franke A."/>
            <person name="Friedrich D."/>
            <person name="Gadbois L."/>
            <person name="Gearin G."/>
            <person name="Gearin C.R."/>
            <person name="Giannoukos G."/>
            <person name="Goode T."/>
            <person name="Graham J."/>
            <person name="Grandbois E."/>
            <person name="Grewal S."/>
            <person name="Gyaltsen K."/>
            <person name="Hafez N."/>
            <person name="Hagos B."/>
            <person name="Hall J."/>
            <person name="Henson C."/>
            <person name="Hollinger A."/>
            <person name="Honan T."/>
            <person name="Huard M.D."/>
            <person name="Hughes L."/>
            <person name="Hurhula B."/>
            <person name="Husby M.E."/>
            <person name="Kamat A."/>
            <person name="Kanga B."/>
            <person name="Kashin S."/>
            <person name="Khazanovich D."/>
            <person name="Kisner P."/>
            <person name="Lance K."/>
            <person name="Lara M."/>
            <person name="Lee W."/>
            <person name="Lennon N."/>
            <person name="Letendre F."/>
            <person name="LeVine R."/>
            <person name="Lipovsky A."/>
            <person name="Liu X."/>
            <person name="Liu J."/>
            <person name="Liu S."/>
            <person name="Lokyitsang T."/>
            <person name="Lokyitsang Y."/>
            <person name="Lubonja R."/>
            <person name="Lui A."/>
            <person name="MacDonald P."/>
            <person name="Magnisalis V."/>
            <person name="Maru K."/>
            <person name="Matthews C."/>
            <person name="McCusker W."/>
            <person name="McDonough S."/>
            <person name="Mehta T."/>
            <person name="Meldrim J."/>
            <person name="Meneus L."/>
            <person name="Mihai O."/>
            <person name="Mihalev A."/>
            <person name="Mihova T."/>
            <person name="Mittelman R."/>
            <person name="Mlenga V."/>
            <person name="Montmayeur A."/>
            <person name="Mulrain L."/>
            <person name="Navidi A."/>
            <person name="Naylor J."/>
            <person name="Negash T."/>
            <person name="Nguyen T."/>
            <person name="Nguyen N."/>
            <person name="Nicol R."/>
            <person name="Norbu C."/>
            <person name="Norbu N."/>
            <person name="Novod N."/>
            <person name="O'Neill B."/>
            <person name="Osman S."/>
            <person name="Markiewicz E."/>
            <person name="Oyono O.L."/>
            <person name="Patti C."/>
            <person name="Phunkhang P."/>
            <person name="Pierre F."/>
            <person name="Priest M."/>
            <person name="Raghuraman S."/>
            <person name="Rege F."/>
            <person name="Reyes R."/>
            <person name="Rise C."/>
            <person name="Rogov P."/>
            <person name="Ross K."/>
            <person name="Ryan E."/>
            <person name="Settipalli S."/>
            <person name="Shea T."/>
            <person name="Sherpa N."/>
            <person name="Shi L."/>
            <person name="Shih D."/>
            <person name="Sparrow T."/>
            <person name="Spaulding J."/>
            <person name="Stalker J."/>
            <person name="Stange-Thomann N."/>
            <person name="Stavropoulos S."/>
            <person name="Stone C."/>
            <person name="Strader C."/>
            <person name="Tesfaye S."/>
            <person name="Thomson T."/>
            <person name="Thoulutsang Y."/>
            <person name="Thoulutsang D."/>
            <person name="Topham K."/>
            <person name="Topping I."/>
            <person name="Tsamla T."/>
            <person name="Vassiliev H."/>
            <person name="Vo A."/>
            <person name="Wangchuk T."/>
            <person name="Wangdi T."/>
            <person name="Weiand M."/>
            <person name="Wilkinson J."/>
            <person name="Wilson A."/>
            <person name="Yadav S."/>
            <person name="Young G."/>
            <person name="Yu Q."/>
            <person name="Zembek L."/>
            <person name="Zhong D."/>
            <person name="Zimmer A."/>
            <person name="Zwirko Z."/>
            <person name="Jaffe D.B."/>
            <person name="Alvarez P."/>
            <person name="Brockman W."/>
            <person name="Butler J."/>
            <person name="Chin C."/>
            <person name="Gnerre S."/>
            <person name="Grabherr M."/>
            <person name="Kleber M."/>
            <person name="Mauceli E."/>
            <person name="MacCallum I."/>
        </authorList>
    </citation>
    <scope>NUCLEOTIDE SEQUENCE [LARGE SCALE GENOMIC DNA]</scope>
    <source>
        <strain evidence="5">Tucson 15010-1051.87</strain>
    </source>
</reference>
<dbReference type="InParanoid" id="B4LJ81"/>
<dbReference type="Pfam" id="PF09631">
    <property type="entry name" value="Sen15"/>
    <property type="match status" value="1"/>
</dbReference>
<gene>
    <name evidence="4" type="primary">Dvir\GJ22098</name>
    <name evidence="4" type="ORF">Dvir_GJ22098</name>
</gene>
<dbReference type="GO" id="GO:0006388">
    <property type="term" value="P:tRNA splicing, via endonucleolytic cleavage and ligation"/>
    <property type="evidence" value="ECO:0007669"/>
    <property type="project" value="InterPro"/>
</dbReference>
<evidence type="ECO:0000259" key="3">
    <source>
        <dbReference type="Pfam" id="PF09631"/>
    </source>
</evidence>
<dbReference type="AlphaFoldDB" id="B4LJ81"/>
<dbReference type="FunCoup" id="B4LJ81">
    <property type="interactions" value="5"/>
</dbReference>
<accession>B4LJ81</accession>
<sequence>MDLDTICPDLNGLTRALAQIVHKDLTNDERLSNIQPKLERDTGEFYWSAQNKEQQQMMAYIPTQHSKDLDFELIKVLQQKLLDCIIIVAIVDTTGNILYYQMTEGFKEK</sequence>
<organism evidence="4 5">
    <name type="scientific">Drosophila virilis</name>
    <name type="common">Fruit fly</name>
    <dbReference type="NCBI Taxonomy" id="7244"/>
    <lineage>
        <taxon>Eukaryota</taxon>
        <taxon>Metazoa</taxon>
        <taxon>Ecdysozoa</taxon>
        <taxon>Arthropoda</taxon>
        <taxon>Hexapoda</taxon>
        <taxon>Insecta</taxon>
        <taxon>Pterygota</taxon>
        <taxon>Neoptera</taxon>
        <taxon>Endopterygota</taxon>
        <taxon>Diptera</taxon>
        <taxon>Brachycera</taxon>
        <taxon>Muscomorpha</taxon>
        <taxon>Ephydroidea</taxon>
        <taxon>Drosophilidae</taxon>
        <taxon>Drosophila</taxon>
    </lineage>
</organism>
<proteinExistence type="inferred from homology"/>
<dbReference type="OrthoDB" id="10002170at2759"/>
<dbReference type="InterPro" id="IPR036167">
    <property type="entry name" value="tRNA_intron_Endo_cat-like_sf"/>
</dbReference>
<name>B4LJ81_DROVI</name>
<keyword evidence="5" id="KW-1185">Reference proteome</keyword>
<feature type="domain" description="tRNA-splicing endonuclease subunit Sen15" evidence="3">
    <location>
        <begin position="21"/>
        <end position="107"/>
    </location>
</feature>
<dbReference type="Gene3D" id="3.40.1350.10">
    <property type="match status" value="1"/>
</dbReference>
<dbReference type="eggNOG" id="ENOG502S8YS">
    <property type="taxonomic scope" value="Eukaryota"/>
</dbReference>
<dbReference type="SUPFAM" id="SSF53032">
    <property type="entry name" value="tRNA-intron endonuclease catalytic domain-like"/>
    <property type="match status" value="1"/>
</dbReference>
<dbReference type="GO" id="GO:0005634">
    <property type="term" value="C:nucleus"/>
    <property type="evidence" value="ECO:0007669"/>
    <property type="project" value="UniProtKB-ARBA"/>
</dbReference>
<dbReference type="Proteomes" id="UP000008792">
    <property type="component" value="Unassembled WGS sequence"/>
</dbReference>
<evidence type="ECO:0000256" key="1">
    <source>
        <dbReference type="ARBA" id="ARBA00006091"/>
    </source>
</evidence>
<dbReference type="STRING" id="7244.B4LJ81"/>
<evidence type="ECO:0000313" key="5">
    <source>
        <dbReference type="Proteomes" id="UP000008792"/>
    </source>
</evidence>
<dbReference type="InterPro" id="IPR011856">
    <property type="entry name" value="tRNA_endonuc-like_dom_sf"/>
</dbReference>
<dbReference type="GO" id="GO:0003676">
    <property type="term" value="F:nucleic acid binding"/>
    <property type="evidence" value="ECO:0007669"/>
    <property type="project" value="InterPro"/>
</dbReference>
<dbReference type="InterPro" id="IPR018593">
    <property type="entry name" value="tRNA-endonuc_su_Sen15"/>
</dbReference>